<keyword evidence="2" id="KW-1185">Reference proteome</keyword>
<evidence type="ECO:0008006" key="3">
    <source>
        <dbReference type="Google" id="ProtNLM"/>
    </source>
</evidence>
<dbReference type="AlphaFoldDB" id="A0A6P1NLQ7"/>
<protein>
    <recommendedName>
        <fullName evidence="3">Glycosyltransferase family 2 protein</fullName>
    </recommendedName>
</protein>
<dbReference type="KEGG" id="bomb:GT348_05660"/>
<dbReference type="Pfam" id="PF13704">
    <property type="entry name" value="Glyco_tranf_2_4"/>
    <property type="match status" value="1"/>
</dbReference>
<gene>
    <name evidence="1" type="ORF">GT348_05660</name>
</gene>
<dbReference type="Proteomes" id="UP000463975">
    <property type="component" value="Chromosome"/>
</dbReference>
<evidence type="ECO:0000313" key="2">
    <source>
        <dbReference type="Proteomes" id="UP000463975"/>
    </source>
</evidence>
<sequence>MRNARKTLHWWIAHHLAVGFTTLYICDDHSDDGTWEFLQTAAHRYDLRISQTDLSITSPEERREKAQRELVREQHQNISWILPLDLDEYFYPESGSVRAFLADLKARYGEETFNLTLSFPINWCISGLNGHHPDNITGNSPSPRTLFNRHAPQEFQDHRIVRFICRPEALAETLPDPFSWSDHDVDWSLGRIMHDAAAQSQGDVRLHYDRNEEVFIHADRFLCQTQLIAARILQAALLALSYKLRERPIQNFDEEQLSIKLYKVVSNGMILYFDHDHNKIVWQNIDQTQQTELAPFYLIGDIKDSIPRNGLNLWGYILPAEKLSSYENYLSVKHSYSELLGFLPLGLYYKNNKYNLINSASNECLFEEPCSFELVSFLSDSALINQTVFQQFSTLFKYGHTAPALIKALKELPWIAPSILGAALLHLSEKEKAQILPLYLQDIFGAASK</sequence>
<dbReference type="EMBL" id="CP047652">
    <property type="protein sequence ID" value="QHI95801.1"/>
    <property type="molecule type" value="Genomic_DNA"/>
</dbReference>
<reference evidence="1 2" key="1">
    <citation type="submission" date="2020-01" db="EMBL/GenBank/DDBJ databases">
        <title>Genome sequencing of strain KACC 21507.</title>
        <authorList>
            <person name="Heo J."/>
            <person name="Kim S.-J."/>
            <person name="Kim J.-S."/>
            <person name="Hong S.-B."/>
            <person name="Kwon S.-W."/>
        </authorList>
    </citation>
    <scope>NUCLEOTIDE SEQUENCE [LARGE SCALE GENOMIC DNA]</scope>
    <source>
        <strain evidence="1 2">KACC 21507</strain>
    </source>
</reference>
<evidence type="ECO:0000313" key="1">
    <source>
        <dbReference type="EMBL" id="QHI95801.1"/>
    </source>
</evidence>
<name>A0A6P1NLQ7_9PROT</name>
<accession>A0A6P1NLQ7</accession>
<dbReference type="RefSeq" id="WP_160618876.1">
    <property type="nucleotide sequence ID" value="NZ_CP047652.1"/>
</dbReference>
<proteinExistence type="predicted"/>
<organism evidence="1 2">
    <name type="scientific">Aristophania vespae</name>
    <dbReference type="NCBI Taxonomy" id="2697033"/>
    <lineage>
        <taxon>Bacteria</taxon>
        <taxon>Pseudomonadati</taxon>
        <taxon>Pseudomonadota</taxon>
        <taxon>Alphaproteobacteria</taxon>
        <taxon>Acetobacterales</taxon>
        <taxon>Acetobacteraceae</taxon>
        <taxon>Aristophania</taxon>
    </lineage>
</organism>